<dbReference type="Pfam" id="PF13346">
    <property type="entry name" value="ABC2_membrane_5"/>
    <property type="match status" value="1"/>
</dbReference>
<feature type="transmembrane region" description="Helical" evidence="1">
    <location>
        <begin position="12"/>
        <end position="30"/>
    </location>
</feature>
<keyword evidence="1" id="KW-0472">Membrane</keyword>
<gene>
    <name evidence="2" type="ORF">DW687_00740</name>
</gene>
<evidence type="ECO:0000256" key="1">
    <source>
        <dbReference type="SAM" id="Phobius"/>
    </source>
</evidence>
<dbReference type="AlphaFoldDB" id="A0A3E3E0M6"/>
<feature type="transmembrane region" description="Helical" evidence="1">
    <location>
        <begin position="142"/>
        <end position="160"/>
    </location>
</feature>
<evidence type="ECO:0000313" key="3">
    <source>
        <dbReference type="Proteomes" id="UP000261212"/>
    </source>
</evidence>
<evidence type="ECO:0000313" key="2">
    <source>
        <dbReference type="EMBL" id="RGD74886.1"/>
    </source>
</evidence>
<dbReference type="EMBL" id="QUSM01000002">
    <property type="protein sequence ID" value="RGD74886.1"/>
    <property type="molecule type" value="Genomic_DNA"/>
</dbReference>
<feature type="transmembrane region" description="Helical" evidence="1">
    <location>
        <begin position="180"/>
        <end position="202"/>
    </location>
</feature>
<sequence length="216" mass="25110">MMKNILYKEFKLAIHPSTYIFLLLSSMVLIPNYPYMVIFFYSILGVFFISLNGRETKDIYYSMLLPIDRSELVKSRILFVSLIETAQILLLVPFIIIKNIFIYSPNLAGLDANISLLAMGFLIYSIYNYVFFTNYYKNVNKVGYSFFIASIFSTILMIIIESSTHIVPFVMNYIDTPDSIFLFGKLILLFISTMIFCVANIFTYRKSVKEFKNVDL</sequence>
<feature type="transmembrane region" description="Helical" evidence="1">
    <location>
        <begin position="36"/>
        <end position="53"/>
    </location>
</feature>
<organism evidence="2 3">
    <name type="scientific">Anaerofustis stercorihominis</name>
    <dbReference type="NCBI Taxonomy" id="214853"/>
    <lineage>
        <taxon>Bacteria</taxon>
        <taxon>Bacillati</taxon>
        <taxon>Bacillota</taxon>
        <taxon>Clostridia</taxon>
        <taxon>Eubacteriales</taxon>
        <taxon>Eubacteriaceae</taxon>
        <taxon>Anaerofustis</taxon>
    </lineage>
</organism>
<feature type="transmembrane region" description="Helical" evidence="1">
    <location>
        <begin position="77"/>
        <end position="100"/>
    </location>
</feature>
<dbReference type="InterPro" id="IPR025699">
    <property type="entry name" value="ABC2_memb-like"/>
</dbReference>
<keyword evidence="1" id="KW-0812">Transmembrane</keyword>
<dbReference type="Proteomes" id="UP000261212">
    <property type="component" value="Unassembled WGS sequence"/>
</dbReference>
<name>A0A3E3E0M6_9FIRM</name>
<evidence type="ECO:0008006" key="4">
    <source>
        <dbReference type="Google" id="ProtNLM"/>
    </source>
</evidence>
<reference evidence="2 3" key="1">
    <citation type="submission" date="2018-08" db="EMBL/GenBank/DDBJ databases">
        <title>A genome reference for cultivated species of the human gut microbiota.</title>
        <authorList>
            <person name="Zou Y."/>
            <person name="Xue W."/>
            <person name="Luo G."/>
        </authorList>
    </citation>
    <scope>NUCLEOTIDE SEQUENCE [LARGE SCALE GENOMIC DNA]</scope>
    <source>
        <strain evidence="2 3">AM25-6</strain>
    </source>
</reference>
<accession>A0A3E3E0M6</accession>
<proteinExistence type="predicted"/>
<feature type="transmembrane region" description="Helical" evidence="1">
    <location>
        <begin position="112"/>
        <end position="130"/>
    </location>
</feature>
<keyword evidence="1" id="KW-1133">Transmembrane helix</keyword>
<protein>
    <recommendedName>
        <fullName evidence="4">ABC-2 transporter permease</fullName>
    </recommendedName>
</protein>
<comment type="caution">
    <text evidence="2">The sequence shown here is derived from an EMBL/GenBank/DDBJ whole genome shotgun (WGS) entry which is preliminary data.</text>
</comment>